<organism evidence="1 2">
    <name type="scientific">Cuscuta epithymum</name>
    <dbReference type="NCBI Taxonomy" id="186058"/>
    <lineage>
        <taxon>Eukaryota</taxon>
        <taxon>Viridiplantae</taxon>
        <taxon>Streptophyta</taxon>
        <taxon>Embryophyta</taxon>
        <taxon>Tracheophyta</taxon>
        <taxon>Spermatophyta</taxon>
        <taxon>Magnoliopsida</taxon>
        <taxon>eudicotyledons</taxon>
        <taxon>Gunneridae</taxon>
        <taxon>Pentapetalae</taxon>
        <taxon>asterids</taxon>
        <taxon>lamiids</taxon>
        <taxon>Solanales</taxon>
        <taxon>Convolvulaceae</taxon>
        <taxon>Cuscuteae</taxon>
        <taxon>Cuscuta</taxon>
        <taxon>Cuscuta subgen. Cuscuta</taxon>
    </lineage>
</organism>
<evidence type="ECO:0000313" key="2">
    <source>
        <dbReference type="Proteomes" id="UP001152523"/>
    </source>
</evidence>
<dbReference type="Gene3D" id="2.40.50.140">
    <property type="entry name" value="Nucleic acid-binding proteins"/>
    <property type="match status" value="1"/>
</dbReference>
<keyword evidence="2" id="KW-1185">Reference proteome</keyword>
<reference evidence="1" key="1">
    <citation type="submission" date="2022-07" db="EMBL/GenBank/DDBJ databases">
        <authorList>
            <person name="Macas J."/>
            <person name="Novak P."/>
            <person name="Neumann P."/>
        </authorList>
    </citation>
    <scope>NUCLEOTIDE SEQUENCE</scope>
</reference>
<gene>
    <name evidence="1" type="ORF">CEPIT_LOCUS28988</name>
</gene>
<dbReference type="Proteomes" id="UP001152523">
    <property type="component" value="Unassembled WGS sequence"/>
</dbReference>
<comment type="caution">
    <text evidence="1">The sequence shown here is derived from an EMBL/GenBank/DDBJ whole genome shotgun (WGS) entry which is preliminary data.</text>
</comment>
<proteinExistence type="predicted"/>
<name>A0AAV0EYM8_9ASTE</name>
<sequence length="57" mass="6667">MCEREATKLLMKSCQEMIENTNKANNGSEFPEEILSLVDKIFHFKVEVKMVVNSRFE</sequence>
<feature type="non-terminal residue" evidence="1">
    <location>
        <position position="57"/>
    </location>
</feature>
<dbReference type="AlphaFoldDB" id="A0AAV0EYM8"/>
<dbReference type="EMBL" id="CAMAPF010000949">
    <property type="protein sequence ID" value="CAH9128316.1"/>
    <property type="molecule type" value="Genomic_DNA"/>
</dbReference>
<protein>
    <submittedName>
        <fullName evidence="1">Uncharacterized protein</fullName>
    </submittedName>
</protein>
<dbReference type="InterPro" id="IPR012340">
    <property type="entry name" value="NA-bd_OB-fold"/>
</dbReference>
<accession>A0AAV0EYM8</accession>
<evidence type="ECO:0000313" key="1">
    <source>
        <dbReference type="EMBL" id="CAH9128316.1"/>
    </source>
</evidence>